<dbReference type="AlphaFoldDB" id="A0A2T8JCQ8"/>
<dbReference type="Gramene" id="PVH47709">
    <property type="protein sequence ID" value="PVH47709"/>
    <property type="gene ID" value="PAHAL_4G125500"/>
</dbReference>
<feature type="region of interest" description="Disordered" evidence="1">
    <location>
        <begin position="97"/>
        <end position="147"/>
    </location>
</feature>
<dbReference type="EMBL" id="CM008049">
    <property type="protein sequence ID" value="PVH47709.1"/>
    <property type="molecule type" value="Genomic_DNA"/>
</dbReference>
<feature type="compositionally biased region" description="Gly residues" evidence="1">
    <location>
        <begin position="213"/>
        <end position="222"/>
    </location>
</feature>
<name>A0A2T8JCQ8_9POAL</name>
<evidence type="ECO:0000256" key="1">
    <source>
        <dbReference type="SAM" id="MobiDB-lite"/>
    </source>
</evidence>
<reference evidence="2" key="1">
    <citation type="submission" date="2018-04" db="EMBL/GenBank/DDBJ databases">
        <title>WGS assembly of Panicum hallii.</title>
        <authorList>
            <person name="Lovell J."/>
            <person name="Jenkins J."/>
            <person name="Lowry D."/>
            <person name="Mamidi S."/>
            <person name="Sreedasyam A."/>
            <person name="Weng X."/>
            <person name="Barry K."/>
            <person name="Bonette J."/>
            <person name="Campitelli B."/>
            <person name="Daum C."/>
            <person name="Gordon S."/>
            <person name="Gould B."/>
            <person name="Lipzen A."/>
            <person name="Macqueen A."/>
            <person name="Palacio-Mejia J."/>
            <person name="Plott C."/>
            <person name="Shakirov E."/>
            <person name="Shu S."/>
            <person name="Yoshinaga Y."/>
            <person name="Zane M."/>
            <person name="Rokhsar D."/>
            <person name="Grimwood J."/>
            <person name="Schmutz J."/>
            <person name="Juenger T."/>
        </authorList>
    </citation>
    <scope>NUCLEOTIDE SEQUENCE [LARGE SCALE GENOMIC DNA]</scope>
    <source>
        <strain evidence="2">FIL2</strain>
    </source>
</reference>
<protein>
    <submittedName>
        <fullName evidence="2">Uncharacterized protein</fullName>
    </submittedName>
</protein>
<organism evidence="2">
    <name type="scientific">Panicum hallii</name>
    <dbReference type="NCBI Taxonomy" id="206008"/>
    <lineage>
        <taxon>Eukaryota</taxon>
        <taxon>Viridiplantae</taxon>
        <taxon>Streptophyta</taxon>
        <taxon>Embryophyta</taxon>
        <taxon>Tracheophyta</taxon>
        <taxon>Spermatophyta</taxon>
        <taxon>Magnoliopsida</taxon>
        <taxon>Liliopsida</taxon>
        <taxon>Poales</taxon>
        <taxon>Poaceae</taxon>
        <taxon>PACMAD clade</taxon>
        <taxon>Panicoideae</taxon>
        <taxon>Panicodae</taxon>
        <taxon>Paniceae</taxon>
        <taxon>Panicinae</taxon>
        <taxon>Panicum</taxon>
        <taxon>Panicum sect. Panicum</taxon>
    </lineage>
</organism>
<dbReference type="Proteomes" id="UP000243499">
    <property type="component" value="Chromosome 4"/>
</dbReference>
<feature type="compositionally biased region" description="Basic and acidic residues" evidence="1">
    <location>
        <begin position="231"/>
        <end position="240"/>
    </location>
</feature>
<sequence length="240" mass="24711">METCCAACVRQREERSVSTPHHVRVCRLPQFSLSLCASAHKGPTILSLCSGGGAAERHEAARRAELGRRSGAGRPGALCLGGGARGVAGGAELGGLAARPGTASSLRPPPTRRSGQEWCDATGHGELPSTLHRAAGGGTRPRPQHRSLPGAAAELVHDAFLGLGGVRHRRGLHGDGTGVRRSRPRSGRPPARVDGRGRSSTAARGEATLGAAIGVGRGGEAGSGNRRRCRRGEQPSRGHE</sequence>
<gene>
    <name evidence="2" type="ORF">PAHAL_4G125500</name>
</gene>
<proteinExistence type="predicted"/>
<evidence type="ECO:0000313" key="2">
    <source>
        <dbReference type="EMBL" id="PVH47709.1"/>
    </source>
</evidence>
<feature type="region of interest" description="Disordered" evidence="1">
    <location>
        <begin position="167"/>
        <end position="240"/>
    </location>
</feature>
<accession>A0A2T8JCQ8</accession>